<keyword evidence="2" id="KW-1185">Reference proteome</keyword>
<name>A0A0Q0XGJ6_9FLAO</name>
<comment type="caution">
    <text evidence="1">The sequence shown here is derived from an EMBL/GenBank/DDBJ whole genome shotgun (WGS) entry which is preliminary data.</text>
</comment>
<protein>
    <submittedName>
        <fullName evidence="1">Uncharacterized protein</fullName>
    </submittedName>
</protein>
<dbReference type="Proteomes" id="UP000050827">
    <property type="component" value="Unassembled WGS sequence"/>
</dbReference>
<gene>
    <name evidence="1" type="ORF">AAY42_10305</name>
</gene>
<organism evidence="1 2">
    <name type="scientific">Flagellimonas eckloniae</name>
    <dbReference type="NCBI Taxonomy" id="346185"/>
    <lineage>
        <taxon>Bacteria</taxon>
        <taxon>Pseudomonadati</taxon>
        <taxon>Bacteroidota</taxon>
        <taxon>Flavobacteriia</taxon>
        <taxon>Flavobacteriales</taxon>
        <taxon>Flavobacteriaceae</taxon>
        <taxon>Flagellimonas</taxon>
    </lineage>
</organism>
<sequence>MLQYKTSNGNNGIREKIERACFKQKSHRTFTSYAIGIIILVLKDPQSPISKDDNRQRIKRF</sequence>
<reference evidence="1 2" key="1">
    <citation type="submission" date="2015-04" db="EMBL/GenBank/DDBJ databases">
        <title>Complete genome of flavobacterium.</title>
        <authorList>
            <person name="Kwon Y.M."/>
            <person name="Kim S.-J."/>
        </authorList>
    </citation>
    <scope>NUCLEOTIDE SEQUENCE [LARGE SCALE GENOMIC DNA]</scope>
    <source>
        <strain evidence="1 2">DK169</strain>
    </source>
</reference>
<evidence type="ECO:0000313" key="2">
    <source>
        <dbReference type="Proteomes" id="UP000050827"/>
    </source>
</evidence>
<proteinExistence type="predicted"/>
<dbReference type="EMBL" id="LCTZ01000002">
    <property type="protein sequence ID" value="KQC30223.1"/>
    <property type="molecule type" value="Genomic_DNA"/>
</dbReference>
<accession>A0A0Q0XGJ6</accession>
<evidence type="ECO:0000313" key="1">
    <source>
        <dbReference type="EMBL" id="KQC30223.1"/>
    </source>
</evidence>
<dbReference type="AlphaFoldDB" id="A0A0Q0XGJ6"/>